<protein>
    <submittedName>
        <fullName evidence="1">Uncharacterized protein</fullName>
    </submittedName>
</protein>
<accession>A0AC60NX66</accession>
<dbReference type="EMBL" id="JABSTQ010011430">
    <property type="protein sequence ID" value="KAG0411449.1"/>
    <property type="molecule type" value="Genomic_DNA"/>
</dbReference>
<proteinExistence type="predicted"/>
<feature type="non-terminal residue" evidence="1">
    <location>
        <position position="400"/>
    </location>
</feature>
<reference evidence="1 2" key="1">
    <citation type="journal article" date="2020" name="Cell">
        <title>Large-Scale Comparative Analyses of Tick Genomes Elucidate Their Genetic Diversity and Vector Capacities.</title>
        <authorList>
            <consortium name="Tick Genome and Microbiome Consortium (TIGMIC)"/>
            <person name="Jia N."/>
            <person name="Wang J."/>
            <person name="Shi W."/>
            <person name="Du L."/>
            <person name="Sun Y."/>
            <person name="Zhan W."/>
            <person name="Jiang J.F."/>
            <person name="Wang Q."/>
            <person name="Zhang B."/>
            <person name="Ji P."/>
            <person name="Bell-Sakyi L."/>
            <person name="Cui X.M."/>
            <person name="Yuan T.T."/>
            <person name="Jiang B.G."/>
            <person name="Yang W.F."/>
            <person name="Lam T.T."/>
            <person name="Chang Q.C."/>
            <person name="Ding S.J."/>
            <person name="Wang X.J."/>
            <person name="Zhu J.G."/>
            <person name="Ruan X.D."/>
            <person name="Zhao L."/>
            <person name="Wei J.T."/>
            <person name="Ye R.Z."/>
            <person name="Que T.C."/>
            <person name="Du C.H."/>
            <person name="Zhou Y.H."/>
            <person name="Cheng J.X."/>
            <person name="Dai P.F."/>
            <person name="Guo W.B."/>
            <person name="Han X.H."/>
            <person name="Huang E.J."/>
            <person name="Li L.F."/>
            <person name="Wei W."/>
            <person name="Gao Y.C."/>
            <person name="Liu J.Z."/>
            <person name="Shao H.Z."/>
            <person name="Wang X."/>
            <person name="Wang C.C."/>
            <person name="Yang T.C."/>
            <person name="Huo Q.B."/>
            <person name="Li W."/>
            <person name="Chen H.Y."/>
            <person name="Chen S.E."/>
            <person name="Zhou L.G."/>
            <person name="Ni X.B."/>
            <person name="Tian J.H."/>
            <person name="Sheng Y."/>
            <person name="Liu T."/>
            <person name="Pan Y.S."/>
            <person name="Xia L.Y."/>
            <person name="Li J."/>
            <person name="Zhao F."/>
            <person name="Cao W.C."/>
        </authorList>
    </citation>
    <scope>NUCLEOTIDE SEQUENCE [LARGE SCALE GENOMIC DNA]</scope>
    <source>
        <strain evidence="1">Iper-2018</strain>
    </source>
</reference>
<comment type="caution">
    <text evidence="1">The sequence shown here is derived from an EMBL/GenBank/DDBJ whole genome shotgun (WGS) entry which is preliminary data.</text>
</comment>
<evidence type="ECO:0000313" key="2">
    <source>
        <dbReference type="Proteomes" id="UP000805193"/>
    </source>
</evidence>
<evidence type="ECO:0000313" key="1">
    <source>
        <dbReference type="EMBL" id="KAG0411449.1"/>
    </source>
</evidence>
<sequence>MSARRIVWDSTGKVDSGILTGSLTFLGYHTECLSALPESRSPARNVSRLDQFSSRYCLSTVSLEKAQKTPPKGVPEYIWQQVLASGQNLRFGLCVPSSCSSEDITSLVGQAVQTSVEGASAVGSTCSVPGGAYSSDEAAMAVTGVILLFVMLAAVGTTYDLLSASKGTWKRPTSSQSVNITMASNEGLVDDGEHKRSQLGHILVSFSLRANGSKLLSTGGAQKESIQIFHGLKFFSMGWIILGHSYSFASTWLTYRNANDLNIVPTDILSQGLANGTFTVDTFFFISGVLVVYVTLKAMVSGGGKVNWFTFYTHRYWRMTPLMMIVVAVCATLLPYCGDGPRWRETISTYDETCKANWWINLVYLQNFIHTPQMCLNHTWFSAVDFQFYLISPIIIYLLY</sequence>
<organism evidence="1 2">
    <name type="scientific">Ixodes persulcatus</name>
    <name type="common">Taiga tick</name>
    <dbReference type="NCBI Taxonomy" id="34615"/>
    <lineage>
        <taxon>Eukaryota</taxon>
        <taxon>Metazoa</taxon>
        <taxon>Ecdysozoa</taxon>
        <taxon>Arthropoda</taxon>
        <taxon>Chelicerata</taxon>
        <taxon>Arachnida</taxon>
        <taxon>Acari</taxon>
        <taxon>Parasitiformes</taxon>
        <taxon>Ixodida</taxon>
        <taxon>Ixodoidea</taxon>
        <taxon>Ixodidae</taxon>
        <taxon>Ixodinae</taxon>
        <taxon>Ixodes</taxon>
    </lineage>
</organism>
<keyword evidence="2" id="KW-1185">Reference proteome</keyword>
<gene>
    <name evidence="1" type="ORF">HPB47_011404</name>
</gene>
<name>A0AC60NX66_IXOPE</name>
<dbReference type="Proteomes" id="UP000805193">
    <property type="component" value="Unassembled WGS sequence"/>
</dbReference>